<evidence type="ECO:0000256" key="1">
    <source>
        <dbReference type="SAM" id="MobiDB-lite"/>
    </source>
</evidence>
<evidence type="ECO:0000313" key="4">
    <source>
        <dbReference type="Proteomes" id="UP000318103"/>
    </source>
</evidence>
<feature type="transmembrane region" description="Helical" evidence="2">
    <location>
        <begin position="21"/>
        <end position="41"/>
    </location>
</feature>
<gene>
    <name evidence="3" type="ORF">FB563_4059</name>
</gene>
<comment type="caution">
    <text evidence="3">The sequence shown here is derived from an EMBL/GenBank/DDBJ whole genome shotgun (WGS) entry which is preliminary data.</text>
</comment>
<evidence type="ECO:0000256" key="2">
    <source>
        <dbReference type="SAM" id="Phobius"/>
    </source>
</evidence>
<keyword evidence="2" id="KW-1133">Transmembrane helix</keyword>
<proteinExistence type="predicted"/>
<organism evidence="3 4">
    <name type="scientific">Streptomyces puniciscabiei</name>
    <dbReference type="NCBI Taxonomy" id="164348"/>
    <lineage>
        <taxon>Bacteria</taxon>
        <taxon>Bacillati</taxon>
        <taxon>Actinomycetota</taxon>
        <taxon>Actinomycetes</taxon>
        <taxon>Kitasatosporales</taxon>
        <taxon>Streptomycetaceae</taxon>
        <taxon>Streptomyces</taxon>
    </lineage>
</organism>
<feature type="region of interest" description="Disordered" evidence="1">
    <location>
        <begin position="48"/>
        <end position="84"/>
    </location>
</feature>
<name>A0A542UIW1_9ACTN</name>
<evidence type="ECO:0000313" key="3">
    <source>
        <dbReference type="EMBL" id="TQK99006.1"/>
    </source>
</evidence>
<protein>
    <submittedName>
        <fullName evidence="3">Uncharacterized protein</fullName>
    </submittedName>
</protein>
<keyword evidence="4" id="KW-1185">Reference proteome</keyword>
<feature type="compositionally biased region" description="Low complexity" evidence="1">
    <location>
        <begin position="58"/>
        <end position="78"/>
    </location>
</feature>
<dbReference type="EMBL" id="VFNX01000001">
    <property type="protein sequence ID" value="TQK99006.1"/>
    <property type="molecule type" value="Genomic_DNA"/>
</dbReference>
<keyword evidence="2" id="KW-0812">Transmembrane</keyword>
<dbReference type="OrthoDB" id="4318969at2"/>
<keyword evidence="2" id="KW-0472">Membrane</keyword>
<dbReference type="RefSeq" id="WP_055710101.1">
    <property type="nucleotide sequence ID" value="NZ_JBPJFI010000001.1"/>
</dbReference>
<reference evidence="3 4" key="1">
    <citation type="submission" date="2019-06" db="EMBL/GenBank/DDBJ databases">
        <title>Sequencing the genomes of 1000 actinobacteria strains.</title>
        <authorList>
            <person name="Klenk H.-P."/>
        </authorList>
    </citation>
    <scope>NUCLEOTIDE SEQUENCE [LARGE SCALE GENOMIC DNA]</scope>
    <source>
        <strain evidence="3 4">DSM 41929</strain>
    </source>
</reference>
<dbReference type="AlphaFoldDB" id="A0A542UIW1"/>
<dbReference type="Proteomes" id="UP000318103">
    <property type="component" value="Unassembled WGS sequence"/>
</dbReference>
<sequence>MPNPFTSLSAYGATWSAKRRILIIAVVITALLAVAGIAAWFTGNGGARHEGSTAPSVTDSTAPSADPTPTATSSGTGSVPKPPRISDPLAYAKAAALMLWSYDTRTTSRDQELAGMNAWMTTETKYADWSSVTGQVPDPVLWSRMRDNAQHARAKVTDTHYPSAFKQALADDPSAITEAYIYYVTATGTQQIAWKKGGSGAEDRAVTLAVQCRPSHDCSLVAIAPSVAP</sequence>
<accession>A0A542UIW1</accession>